<evidence type="ECO:0000313" key="10">
    <source>
        <dbReference type="Proteomes" id="UP000231139"/>
    </source>
</evidence>
<feature type="transmembrane region" description="Helical" evidence="6">
    <location>
        <begin position="327"/>
        <end position="347"/>
    </location>
</feature>
<evidence type="ECO:0000256" key="2">
    <source>
        <dbReference type="ARBA" id="ARBA00022475"/>
    </source>
</evidence>
<feature type="transmembrane region" description="Helical" evidence="6">
    <location>
        <begin position="472"/>
        <end position="494"/>
    </location>
</feature>
<dbReference type="GO" id="GO:0005886">
    <property type="term" value="C:plasma membrane"/>
    <property type="evidence" value="ECO:0007669"/>
    <property type="project" value="UniProtKB-SubCell"/>
</dbReference>
<dbReference type="NCBIfam" id="TIGR00360">
    <property type="entry name" value="ComEC_N-term"/>
    <property type="match status" value="1"/>
</dbReference>
<comment type="caution">
    <text evidence="9">The sequence shown here is derived from an EMBL/GenBank/DDBJ whole genome shotgun (WGS) entry which is preliminary data.</text>
</comment>
<keyword evidence="5 6" id="KW-0472">Membrane</keyword>
<dbReference type="PANTHER" id="PTHR30619">
    <property type="entry name" value="DNA INTERNALIZATION/COMPETENCE PROTEIN COMEC/REC2"/>
    <property type="match status" value="1"/>
</dbReference>
<feature type="transmembrane region" description="Helical" evidence="6">
    <location>
        <begin position="414"/>
        <end position="433"/>
    </location>
</feature>
<feature type="transmembrane region" description="Helical" evidence="6">
    <location>
        <begin position="386"/>
        <end position="408"/>
    </location>
</feature>
<dbReference type="InterPro" id="IPR004477">
    <property type="entry name" value="ComEC_N"/>
</dbReference>
<protein>
    <recommendedName>
        <fullName evidence="11">ComEC/Rec2-related protein domain-containing protein</fullName>
    </recommendedName>
</protein>
<evidence type="ECO:0000256" key="3">
    <source>
        <dbReference type="ARBA" id="ARBA00022692"/>
    </source>
</evidence>
<evidence type="ECO:0000259" key="8">
    <source>
        <dbReference type="Pfam" id="PF13567"/>
    </source>
</evidence>
<comment type="subcellular location">
    <subcellularLocation>
        <location evidence="1">Cell membrane</location>
        <topology evidence="1">Multi-pass membrane protein</topology>
    </subcellularLocation>
</comment>
<keyword evidence="2" id="KW-1003">Cell membrane</keyword>
<gene>
    <name evidence="9" type="ORF">COV62_01655</name>
</gene>
<feature type="transmembrane region" description="Helical" evidence="6">
    <location>
        <begin position="256"/>
        <end position="280"/>
    </location>
</feature>
<feature type="transmembrane region" description="Helical" evidence="6">
    <location>
        <begin position="286"/>
        <end position="307"/>
    </location>
</feature>
<evidence type="ECO:0000256" key="6">
    <source>
        <dbReference type="SAM" id="Phobius"/>
    </source>
</evidence>
<evidence type="ECO:0000256" key="4">
    <source>
        <dbReference type="ARBA" id="ARBA00022989"/>
    </source>
</evidence>
<evidence type="ECO:0000259" key="7">
    <source>
        <dbReference type="Pfam" id="PF03772"/>
    </source>
</evidence>
<dbReference type="PANTHER" id="PTHR30619:SF1">
    <property type="entry name" value="RECOMBINATION PROTEIN 2"/>
    <property type="match status" value="1"/>
</dbReference>
<organism evidence="9 10">
    <name type="scientific">Candidatus Nealsonbacteria bacterium CG11_big_fil_rev_8_21_14_0_20_35_11</name>
    <dbReference type="NCBI Taxonomy" id="1974713"/>
    <lineage>
        <taxon>Bacteria</taxon>
        <taxon>Candidatus Nealsoniibacteriota</taxon>
    </lineage>
</organism>
<evidence type="ECO:0000256" key="1">
    <source>
        <dbReference type="ARBA" id="ARBA00004651"/>
    </source>
</evidence>
<keyword evidence="3 6" id="KW-0812">Transmembrane</keyword>
<reference evidence="9 10" key="1">
    <citation type="submission" date="2017-09" db="EMBL/GenBank/DDBJ databases">
        <title>Depth-based differentiation of microbial function through sediment-hosted aquifers and enrichment of novel symbionts in the deep terrestrial subsurface.</title>
        <authorList>
            <person name="Probst A.J."/>
            <person name="Ladd B."/>
            <person name="Jarett J.K."/>
            <person name="Geller-Mcgrath D.E."/>
            <person name="Sieber C.M."/>
            <person name="Emerson J.B."/>
            <person name="Anantharaman K."/>
            <person name="Thomas B.C."/>
            <person name="Malmstrom R."/>
            <person name="Stieglmeier M."/>
            <person name="Klingl A."/>
            <person name="Woyke T."/>
            <person name="Ryan C.M."/>
            <person name="Banfield J.F."/>
        </authorList>
    </citation>
    <scope>NUCLEOTIDE SEQUENCE [LARGE SCALE GENOMIC DNA]</scope>
    <source>
        <strain evidence="9">CG11_big_fil_rev_8_21_14_0_20_35_11</strain>
    </source>
</reference>
<feature type="domain" description="DUF4131" evidence="8">
    <location>
        <begin position="27"/>
        <end position="189"/>
    </location>
</feature>
<proteinExistence type="predicted"/>
<sequence length="506" mass="57790">MSSSKTLLYFCFSFIGGIFIASFFNFSLLVVFLFIIFSLISIGPLWEHKRAVVFGFCLLFLVLGIWSYQYAEAKIENSKLGKFNDLEQEITLIGKVSKEPDLKENNTELTVKVQEIQTSDLSGERRISIKNNLGKTLVTTKKYPQYRYEDRLKIAGFLKTPQAFEGFNYKNYLAKDGIYSLIYNPQIELLKKEDYQNPFSIIYAQILNFRNRLMEQIYKNISPQESSILGAIILGDKSKMEKELKNKLNITGVRHITAVSGMHVVILSGVLMSVLIGLGLWRQQAFYFTMIFIWLFIAMTGFQPSAIRAGIMGSLLLLAQQIGRQNIAYRSIVFAAAGMLAQNPLLLRLDVGFQLSFLAAAGIIYLGPYFRKWLKKIPKILNLREILTMTFSAQIFTLPILIYNFGYFSLVSPIANILIVPLLPLIMVLGFIFSSLGIVFPALGWLLSLPCSLFLMYLTSLINFFSEIPLSAIYFKLSPIWIVMFYCLLIFVFFKLQQKSELDFFN</sequence>
<dbReference type="InterPro" id="IPR025405">
    <property type="entry name" value="DUF4131"/>
</dbReference>
<keyword evidence="4 6" id="KW-1133">Transmembrane helix</keyword>
<feature type="transmembrane region" description="Helical" evidence="6">
    <location>
        <begin position="445"/>
        <end position="466"/>
    </location>
</feature>
<evidence type="ECO:0000256" key="5">
    <source>
        <dbReference type="ARBA" id="ARBA00023136"/>
    </source>
</evidence>
<feature type="transmembrane region" description="Helical" evidence="6">
    <location>
        <begin position="52"/>
        <end position="71"/>
    </location>
</feature>
<evidence type="ECO:0000313" key="9">
    <source>
        <dbReference type="EMBL" id="PIR02360.1"/>
    </source>
</evidence>
<name>A0A2H0N0D4_9BACT</name>
<dbReference type="AlphaFoldDB" id="A0A2H0N0D4"/>
<dbReference type="EMBL" id="PCWK01000041">
    <property type="protein sequence ID" value="PIR02360.1"/>
    <property type="molecule type" value="Genomic_DNA"/>
</dbReference>
<accession>A0A2H0N0D4</accession>
<dbReference type="Proteomes" id="UP000231139">
    <property type="component" value="Unassembled WGS sequence"/>
</dbReference>
<feature type="transmembrane region" description="Helical" evidence="6">
    <location>
        <begin position="353"/>
        <end position="374"/>
    </location>
</feature>
<evidence type="ECO:0008006" key="11">
    <source>
        <dbReference type="Google" id="ProtNLM"/>
    </source>
</evidence>
<feature type="transmembrane region" description="Helical" evidence="6">
    <location>
        <begin position="7"/>
        <end position="40"/>
    </location>
</feature>
<feature type="domain" description="ComEC/Rec2-related protein" evidence="7">
    <location>
        <begin position="232"/>
        <end position="497"/>
    </location>
</feature>
<dbReference type="InterPro" id="IPR052159">
    <property type="entry name" value="Competence_DNA_uptake"/>
</dbReference>
<dbReference type="Pfam" id="PF13567">
    <property type="entry name" value="DUF4131"/>
    <property type="match status" value="1"/>
</dbReference>
<dbReference type="Pfam" id="PF03772">
    <property type="entry name" value="Competence"/>
    <property type="match status" value="1"/>
</dbReference>